<gene>
    <name evidence="2" type="ORF">DFR76_11077</name>
</gene>
<evidence type="ECO:0000313" key="3">
    <source>
        <dbReference type="Proteomes" id="UP000254869"/>
    </source>
</evidence>
<comment type="caution">
    <text evidence="2">The sequence shown here is derived from an EMBL/GenBank/DDBJ whole genome shotgun (WGS) entry which is preliminary data.</text>
</comment>
<reference evidence="2 3" key="1">
    <citation type="submission" date="2018-07" db="EMBL/GenBank/DDBJ databases">
        <title>Genomic Encyclopedia of Type Strains, Phase IV (KMG-IV): sequencing the most valuable type-strain genomes for metagenomic binning, comparative biology and taxonomic classification.</title>
        <authorList>
            <person name="Goeker M."/>
        </authorList>
    </citation>
    <scope>NUCLEOTIDE SEQUENCE [LARGE SCALE GENOMIC DNA]</scope>
    <source>
        <strain evidence="2 3">DSM 44290</strain>
    </source>
</reference>
<accession>A0A370HYH7</accession>
<dbReference type="Proteomes" id="UP000254869">
    <property type="component" value="Unassembled WGS sequence"/>
</dbReference>
<feature type="region of interest" description="Disordered" evidence="1">
    <location>
        <begin position="1"/>
        <end position="80"/>
    </location>
</feature>
<proteinExistence type="predicted"/>
<dbReference type="STRING" id="1210086.GCA_001613105_06603"/>
<dbReference type="EMBL" id="QQBC01000010">
    <property type="protein sequence ID" value="RDI63380.1"/>
    <property type="molecule type" value="Genomic_DNA"/>
</dbReference>
<protein>
    <submittedName>
        <fullName evidence="2">Uncharacterized protein</fullName>
    </submittedName>
</protein>
<sequence>MNNAETAASDTSAEPASAPAAQPDVMFTLGGLGGAVTTEPNSPQPGVAYEQPVAADGQSAVAGGQRAAADERPTVPDGQRVADAAPDAAAGGQSAVAGGERDAAARRAEFLDEPPADIPGYARNLARAIIDVVLPEAPPGWQRVDVVFSVTVPVIAAAAVFTDDFDATTQIGVPQQAGELVQLLREVTVPLTGRAWWRVLLHYTESDGVEIEYDYGEVPFAGDELLPPEAYRADLESYPQDRLPVWLAAYIRHGDRQSRTPAQAVIQSRADRDRGVMATRVGLPDPRLMWARWATVAAAAVAVRSDGGPRILGATGLFEATNGSGSTLHLLPGGRAVLSGGVWDAPALDTAYQQGSELPNYYAGAPEWLANPVLSHRAATGLLSFCYWWDGSGWYRGESPEPREIGAAIPGLWTSDTVIDIVCDVLGATASRPAIAELVAAAETYAVAADAVLRAFDVEGRTDLAGAMYQLALAGLTTEMIERP</sequence>
<evidence type="ECO:0000313" key="2">
    <source>
        <dbReference type="EMBL" id="RDI63380.1"/>
    </source>
</evidence>
<name>A0A370HYH7_9NOCA</name>
<keyword evidence="3" id="KW-1185">Reference proteome</keyword>
<organism evidence="2 3">
    <name type="scientific">Nocardia pseudobrasiliensis</name>
    <dbReference type="NCBI Taxonomy" id="45979"/>
    <lineage>
        <taxon>Bacteria</taxon>
        <taxon>Bacillati</taxon>
        <taxon>Actinomycetota</taxon>
        <taxon>Actinomycetes</taxon>
        <taxon>Mycobacteriales</taxon>
        <taxon>Nocardiaceae</taxon>
        <taxon>Nocardia</taxon>
    </lineage>
</organism>
<evidence type="ECO:0000256" key="1">
    <source>
        <dbReference type="SAM" id="MobiDB-lite"/>
    </source>
</evidence>
<dbReference type="InterPro" id="IPR036170">
    <property type="entry name" value="YezG-like_sf"/>
</dbReference>
<dbReference type="AlphaFoldDB" id="A0A370HYH7"/>
<dbReference type="SUPFAM" id="SSF160424">
    <property type="entry name" value="BH3703-like"/>
    <property type="match status" value="1"/>
</dbReference>
<feature type="compositionally biased region" description="Low complexity" evidence="1">
    <location>
        <begin position="1"/>
        <end position="21"/>
    </location>
</feature>
<dbReference type="RefSeq" id="WP_068006084.1">
    <property type="nucleotide sequence ID" value="NZ_QQBC01000010.1"/>
</dbReference>